<protein>
    <submittedName>
        <fullName evidence="2">Uncharacterized protein</fullName>
    </submittedName>
</protein>
<evidence type="ECO:0000313" key="2">
    <source>
        <dbReference type="EMBL" id="MBD9699195.1"/>
    </source>
</evidence>
<sequence length="126" mass="13515">MTTFVRTYTLNLPVAYPPVVSRPRVTVALGRGLFLKDFPLTFAVALGLVLTTLNVRDFVVRLSRGEALDGERPVGLGRRGLRPDEVAVVVARVGRDADALEAGGAVGRGAPGDRRRAGEHHVADRC</sequence>
<organism evidence="2 3">
    <name type="scientific">Flavimobilis rhizosphaerae</name>
    <dbReference type="NCBI Taxonomy" id="2775421"/>
    <lineage>
        <taxon>Bacteria</taxon>
        <taxon>Bacillati</taxon>
        <taxon>Actinomycetota</taxon>
        <taxon>Actinomycetes</taxon>
        <taxon>Micrococcales</taxon>
        <taxon>Jonesiaceae</taxon>
        <taxon>Flavimobilis</taxon>
    </lineage>
</organism>
<keyword evidence="3" id="KW-1185">Reference proteome</keyword>
<gene>
    <name evidence="2" type="ORF">IGS67_06775</name>
</gene>
<proteinExistence type="predicted"/>
<dbReference type="Proteomes" id="UP000642107">
    <property type="component" value="Unassembled WGS sequence"/>
</dbReference>
<accession>A0ABR9DQ03</accession>
<name>A0ABR9DQ03_9MICO</name>
<evidence type="ECO:0000313" key="3">
    <source>
        <dbReference type="Proteomes" id="UP000642107"/>
    </source>
</evidence>
<reference evidence="2 3" key="1">
    <citation type="submission" date="2020-09" db="EMBL/GenBank/DDBJ databases">
        <title>Flavimobilis rhizosphaerae sp. nov., isolated from rhizosphere soil of Spartina alterniflora.</title>
        <authorList>
            <person name="Hanqin C."/>
        </authorList>
    </citation>
    <scope>NUCLEOTIDE SEQUENCE [LARGE SCALE GENOMIC DNA]</scope>
    <source>
        <strain evidence="2 3">GY 10621</strain>
    </source>
</reference>
<dbReference type="RefSeq" id="WP_192279714.1">
    <property type="nucleotide sequence ID" value="NZ_JACZDF010000003.1"/>
</dbReference>
<evidence type="ECO:0000256" key="1">
    <source>
        <dbReference type="SAM" id="MobiDB-lite"/>
    </source>
</evidence>
<feature type="compositionally biased region" description="Basic and acidic residues" evidence="1">
    <location>
        <begin position="111"/>
        <end position="126"/>
    </location>
</feature>
<dbReference type="EMBL" id="JACZDF010000003">
    <property type="protein sequence ID" value="MBD9699195.1"/>
    <property type="molecule type" value="Genomic_DNA"/>
</dbReference>
<comment type="caution">
    <text evidence="2">The sequence shown here is derived from an EMBL/GenBank/DDBJ whole genome shotgun (WGS) entry which is preliminary data.</text>
</comment>
<feature type="region of interest" description="Disordered" evidence="1">
    <location>
        <begin position="104"/>
        <end position="126"/>
    </location>
</feature>